<evidence type="ECO:0000313" key="5">
    <source>
        <dbReference type="Proteomes" id="UP000177979"/>
    </source>
</evidence>
<dbReference type="EMBL" id="MFAG01000034">
    <property type="protein sequence ID" value="OGD71365.1"/>
    <property type="molecule type" value="Genomic_DNA"/>
</dbReference>
<dbReference type="GO" id="GO:0005829">
    <property type="term" value="C:cytosol"/>
    <property type="evidence" value="ECO:0007669"/>
    <property type="project" value="TreeGrafter"/>
</dbReference>
<dbReference type="GO" id="GO:0003723">
    <property type="term" value="F:RNA binding"/>
    <property type="evidence" value="ECO:0007669"/>
    <property type="project" value="InterPro"/>
</dbReference>
<dbReference type="InterPro" id="IPR013123">
    <property type="entry name" value="SpoU_subst-bd"/>
</dbReference>
<comment type="caution">
    <text evidence="4">The sequence shown here is derived from an EMBL/GenBank/DDBJ whole genome shotgun (WGS) entry which is preliminary data.</text>
</comment>
<evidence type="ECO:0000259" key="3">
    <source>
        <dbReference type="SMART" id="SM00967"/>
    </source>
</evidence>
<dbReference type="InterPro" id="IPR029064">
    <property type="entry name" value="Ribosomal_eL30-like_sf"/>
</dbReference>
<dbReference type="GO" id="GO:0006396">
    <property type="term" value="P:RNA processing"/>
    <property type="evidence" value="ECO:0007669"/>
    <property type="project" value="InterPro"/>
</dbReference>
<name>A0A1F5EVF4_9BACT</name>
<dbReference type="PANTHER" id="PTHR46429">
    <property type="entry name" value="23S RRNA (GUANOSINE-2'-O-)-METHYLTRANSFERASE RLMB"/>
    <property type="match status" value="1"/>
</dbReference>
<accession>A0A1F5EVF4</accession>
<dbReference type="GO" id="GO:0008173">
    <property type="term" value="F:RNA methyltransferase activity"/>
    <property type="evidence" value="ECO:0007669"/>
    <property type="project" value="InterPro"/>
</dbReference>
<evidence type="ECO:0000256" key="1">
    <source>
        <dbReference type="ARBA" id="ARBA00022603"/>
    </source>
</evidence>
<dbReference type="Proteomes" id="UP000177979">
    <property type="component" value="Unassembled WGS sequence"/>
</dbReference>
<keyword evidence="1 4" id="KW-0489">Methyltransferase</keyword>
<dbReference type="Pfam" id="PF08032">
    <property type="entry name" value="SpoU_sub_bind"/>
    <property type="match status" value="1"/>
</dbReference>
<dbReference type="Pfam" id="PF00588">
    <property type="entry name" value="SpoU_methylase"/>
    <property type="match status" value="1"/>
</dbReference>
<dbReference type="GO" id="GO:0032259">
    <property type="term" value="P:methylation"/>
    <property type="evidence" value="ECO:0007669"/>
    <property type="project" value="UniProtKB-KW"/>
</dbReference>
<dbReference type="InterPro" id="IPR029026">
    <property type="entry name" value="tRNA_m1G_MTases_N"/>
</dbReference>
<dbReference type="InterPro" id="IPR029028">
    <property type="entry name" value="Alpha/beta_knot_MTases"/>
</dbReference>
<gene>
    <name evidence="4" type="ORF">A2703_03555</name>
</gene>
<dbReference type="AlphaFoldDB" id="A0A1F5EVF4"/>
<dbReference type="SMART" id="SM00967">
    <property type="entry name" value="SpoU_sub_bind"/>
    <property type="match status" value="1"/>
</dbReference>
<feature type="domain" description="RNA 2-O ribose methyltransferase substrate binding" evidence="3">
    <location>
        <begin position="7"/>
        <end position="83"/>
    </location>
</feature>
<dbReference type="SUPFAM" id="SSF75217">
    <property type="entry name" value="alpha/beta knot"/>
    <property type="match status" value="1"/>
</dbReference>
<protein>
    <submittedName>
        <fullName evidence="4">23S rRNA (Guanosine(2251)-2'-O)-methyltransferase RlmB</fullName>
    </submittedName>
</protein>
<dbReference type="Gene3D" id="3.30.1330.30">
    <property type="match status" value="1"/>
</dbReference>
<dbReference type="CDD" id="cd18103">
    <property type="entry name" value="SpoU-like_RlmB"/>
    <property type="match status" value="1"/>
</dbReference>
<dbReference type="NCBIfam" id="TIGR00186">
    <property type="entry name" value="rRNA_methyl_3"/>
    <property type="match status" value="1"/>
</dbReference>
<dbReference type="Gene3D" id="3.40.1280.10">
    <property type="match status" value="1"/>
</dbReference>
<dbReference type="InterPro" id="IPR004441">
    <property type="entry name" value="rRNA_MeTrfase_TrmH"/>
</dbReference>
<proteinExistence type="predicted"/>
<keyword evidence="2 4" id="KW-0808">Transferase</keyword>
<dbReference type="PANTHER" id="PTHR46429:SF1">
    <property type="entry name" value="23S RRNA (GUANOSINE-2'-O-)-METHYLTRANSFERASE RLMB"/>
    <property type="match status" value="1"/>
</dbReference>
<dbReference type="SUPFAM" id="SSF55315">
    <property type="entry name" value="L30e-like"/>
    <property type="match status" value="1"/>
</dbReference>
<evidence type="ECO:0000313" key="4">
    <source>
        <dbReference type="EMBL" id="OGD71365.1"/>
    </source>
</evidence>
<organism evidence="4 5">
    <name type="scientific">Candidatus Collierbacteria bacterium RIFCSPHIGHO2_01_FULL_50_25</name>
    <dbReference type="NCBI Taxonomy" id="1817722"/>
    <lineage>
        <taxon>Bacteria</taxon>
        <taxon>Candidatus Collieribacteriota</taxon>
    </lineage>
</organism>
<reference evidence="4 5" key="1">
    <citation type="journal article" date="2016" name="Nat. Commun.">
        <title>Thousands of microbial genomes shed light on interconnected biogeochemical processes in an aquifer system.</title>
        <authorList>
            <person name="Anantharaman K."/>
            <person name="Brown C.T."/>
            <person name="Hug L.A."/>
            <person name="Sharon I."/>
            <person name="Castelle C.J."/>
            <person name="Probst A.J."/>
            <person name="Thomas B.C."/>
            <person name="Singh A."/>
            <person name="Wilkins M.J."/>
            <person name="Karaoz U."/>
            <person name="Brodie E.L."/>
            <person name="Williams K.H."/>
            <person name="Hubbard S.S."/>
            <person name="Banfield J.F."/>
        </authorList>
    </citation>
    <scope>NUCLEOTIDE SEQUENCE [LARGE SCALE GENOMIC DNA]</scope>
</reference>
<sequence>MAKQIIILEGRNMVRDALVSKNKIQSVLVSNTALEDPRIREIEGLANRQGVLIQKVRPEQIEHLTESGNAQGVIAYMELPEMPTLEKILKAKPSPFLLLFNKLDYEQNLGAILRSAWAAGVDAVIVTPSAGVHDVTPVVAKVSMGGAAYVPLIQQSLFQALTTIKKFAIPVVGVEVDLGEDYTKQNLRGPLALIFGGESSGLTEPLKKYCDLFVHIPMIKNVASLNVSVATALVIFEKNRQERSPKVW</sequence>
<dbReference type="InterPro" id="IPR001537">
    <property type="entry name" value="SpoU_MeTrfase"/>
</dbReference>
<dbReference type="STRING" id="1817722.A2703_03555"/>
<evidence type="ECO:0000256" key="2">
    <source>
        <dbReference type="ARBA" id="ARBA00022679"/>
    </source>
</evidence>